<gene>
    <name evidence="1" type="ORF">NCTC11661_01405</name>
</gene>
<sequence>MSKLLYDLLLLSVITKDDVASLVEKEGLHISNSDYYELIYPAKNKSFSDILFMFCRKNYQNDEIKIKHHLIIELFNRRKIIDIKEKLYYFFLDKRKDLLSIDFDFWNLVETDYELLQDGFEGIANSFKEIEYYLKKHSIYDEEDVSLISMIAK</sequence>
<accession>A0A380ZTP8</accession>
<protein>
    <submittedName>
        <fullName evidence="1">Uncharacterized protein</fullName>
    </submittedName>
</protein>
<evidence type="ECO:0000313" key="1">
    <source>
        <dbReference type="EMBL" id="SUV52156.1"/>
    </source>
</evidence>
<dbReference type="RefSeq" id="WP_002686334.1">
    <property type="nucleotide sequence ID" value="NZ_UFTJ01000003.1"/>
</dbReference>
<proteinExistence type="predicted"/>
<organism evidence="1 2">
    <name type="scientific">Bergeyella zoohelcum</name>
    <dbReference type="NCBI Taxonomy" id="1015"/>
    <lineage>
        <taxon>Bacteria</taxon>
        <taxon>Pseudomonadati</taxon>
        <taxon>Bacteroidota</taxon>
        <taxon>Flavobacteriia</taxon>
        <taxon>Flavobacteriales</taxon>
        <taxon>Weeksellaceae</taxon>
        <taxon>Bergeyella</taxon>
    </lineage>
</organism>
<evidence type="ECO:0000313" key="2">
    <source>
        <dbReference type="Proteomes" id="UP000255515"/>
    </source>
</evidence>
<dbReference type="AlphaFoldDB" id="A0A380ZTP8"/>
<reference evidence="1 2" key="1">
    <citation type="submission" date="2018-06" db="EMBL/GenBank/DDBJ databases">
        <authorList>
            <consortium name="Pathogen Informatics"/>
            <person name="Doyle S."/>
        </authorList>
    </citation>
    <scope>NUCLEOTIDE SEQUENCE [LARGE SCALE GENOMIC DNA]</scope>
    <source>
        <strain evidence="1 2">NCTC11661</strain>
    </source>
</reference>
<name>A0A380ZTP8_9FLAO</name>
<dbReference type="Proteomes" id="UP000255515">
    <property type="component" value="Unassembled WGS sequence"/>
</dbReference>
<dbReference type="EMBL" id="UFTJ01000003">
    <property type="protein sequence ID" value="SUV52156.1"/>
    <property type="molecule type" value="Genomic_DNA"/>
</dbReference>